<feature type="chain" id="PRO_5041325415" evidence="1">
    <location>
        <begin position="20"/>
        <end position="247"/>
    </location>
</feature>
<keyword evidence="3" id="KW-1185">Reference proteome</keyword>
<gene>
    <name evidence="2" type="ORF">B0T18DRAFT_484350</name>
</gene>
<evidence type="ECO:0000313" key="2">
    <source>
        <dbReference type="EMBL" id="KAK0753677.1"/>
    </source>
</evidence>
<dbReference type="AlphaFoldDB" id="A0AA40KCG2"/>
<feature type="signal peptide" evidence="1">
    <location>
        <begin position="1"/>
        <end position="19"/>
    </location>
</feature>
<keyword evidence="1" id="KW-0732">Signal</keyword>
<protein>
    <submittedName>
        <fullName evidence="2">Uncharacterized protein</fullName>
    </submittedName>
</protein>
<accession>A0AA40KCG2</accession>
<name>A0AA40KCG2_9PEZI</name>
<reference evidence="2" key="1">
    <citation type="submission" date="2023-06" db="EMBL/GenBank/DDBJ databases">
        <title>Genome-scale phylogeny and comparative genomics of the fungal order Sordariales.</title>
        <authorList>
            <consortium name="Lawrence Berkeley National Laboratory"/>
            <person name="Hensen N."/>
            <person name="Bonometti L."/>
            <person name="Westerberg I."/>
            <person name="Brannstrom I.O."/>
            <person name="Guillou S."/>
            <person name="Cros-Aarteil S."/>
            <person name="Calhoun S."/>
            <person name="Haridas S."/>
            <person name="Kuo A."/>
            <person name="Mondo S."/>
            <person name="Pangilinan J."/>
            <person name="Riley R."/>
            <person name="LaButti K."/>
            <person name="Andreopoulos B."/>
            <person name="Lipzen A."/>
            <person name="Chen C."/>
            <person name="Yanf M."/>
            <person name="Daum C."/>
            <person name="Ng V."/>
            <person name="Clum A."/>
            <person name="Steindorff A."/>
            <person name="Ohm R."/>
            <person name="Martin F."/>
            <person name="Silar P."/>
            <person name="Natvig D."/>
            <person name="Lalanne C."/>
            <person name="Gautier V."/>
            <person name="Ament-velasquez S.L."/>
            <person name="Kruys A."/>
            <person name="Hutchinson M.I."/>
            <person name="Powell A.J."/>
            <person name="Barry K."/>
            <person name="Miller A.N."/>
            <person name="Grigoriev I.V."/>
            <person name="Debuchy R."/>
            <person name="Gladieux P."/>
            <person name="Thoren M.H."/>
            <person name="Johannesson H."/>
        </authorList>
    </citation>
    <scope>NUCLEOTIDE SEQUENCE</scope>
    <source>
        <strain evidence="2">SMH3187-1</strain>
    </source>
</reference>
<organism evidence="2 3">
    <name type="scientific">Schizothecium vesticola</name>
    <dbReference type="NCBI Taxonomy" id="314040"/>
    <lineage>
        <taxon>Eukaryota</taxon>
        <taxon>Fungi</taxon>
        <taxon>Dikarya</taxon>
        <taxon>Ascomycota</taxon>
        <taxon>Pezizomycotina</taxon>
        <taxon>Sordariomycetes</taxon>
        <taxon>Sordariomycetidae</taxon>
        <taxon>Sordariales</taxon>
        <taxon>Schizotheciaceae</taxon>
        <taxon>Schizothecium</taxon>
    </lineage>
</organism>
<evidence type="ECO:0000256" key="1">
    <source>
        <dbReference type="SAM" id="SignalP"/>
    </source>
</evidence>
<comment type="caution">
    <text evidence="2">The sequence shown here is derived from an EMBL/GenBank/DDBJ whole genome shotgun (WGS) entry which is preliminary data.</text>
</comment>
<proteinExistence type="predicted"/>
<evidence type="ECO:0000313" key="3">
    <source>
        <dbReference type="Proteomes" id="UP001172155"/>
    </source>
</evidence>
<sequence>MTTSLLELNTLAHALCALALYSLWWNKPLDIEEPTPCRGPDTEFICSGPLMRCVGLDFRTMPYRRGVRLVYENYGIVYERRDDYYEVLDYDSYGVSGFFLSMRKDRNEKFFGTPSSGIGLDHDENDQGSHQNHECRLYMGHSLSGFAFYRRSEHLICPSQQEFSTPLTIRRPYVVLTKSDITRFSMAQQCYERHPSLAPSTDGGWQQEFVVHRSSDIVQKSNRTPGSYHKSRARQRCLSGVSPGFPS</sequence>
<dbReference type="Proteomes" id="UP001172155">
    <property type="component" value="Unassembled WGS sequence"/>
</dbReference>
<dbReference type="EMBL" id="JAUKUD010000001">
    <property type="protein sequence ID" value="KAK0753677.1"/>
    <property type="molecule type" value="Genomic_DNA"/>
</dbReference>